<evidence type="ECO:0000256" key="4">
    <source>
        <dbReference type="ARBA" id="ARBA00022763"/>
    </source>
</evidence>
<gene>
    <name evidence="14" type="ORF">DME_LOCUS8634</name>
</gene>
<dbReference type="FunFam" id="3.40.50.300:FF:002221">
    <property type="entry name" value="RuvB-like 2"/>
    <property type="match status" value="2"/>
</dbReference>
<dbReference type="Proteomes" id="UP000038040">
    <property type="component" value="Unplaced"/>
</dbReference>
<keyword evidence="16" id="KW-1185">Reference proteome</keyword>
<dbReference type="Gene3D" id="2.40.50.360">
    <property type="entry name" value="RuvB-like helicase, domain II"/>
    <property type="match status" value="1"/>
</dbReference>
<evidence type="ECO:0000256" key="2">
    <source>
        <dbReference type="ARBA" id="ARBA00007519"/>
    </source>
</evidence>
<dbReference type="GO" id="GO:0006281">
    <property type="term" value="P:DNA repair"/>
    <property type="evidence" value="ECO:0007669"/>
    <property type="project" value="UniProtKB-KW"/>
</dbReference>
<dbReference type="Pfam" id="PF06068">
    <property type="entry name" value="TIP49"/>
    <property type="match status" value="1"/>
</dbReference>
<keyword evidence="7 12" id="KW-0067">ATP-binding</keyword>
<reference evidence="17" key="1">
    <citation type="submission" date="2017-02" db="UniProtKB">
        <authorList>
            <consortium name="WormBaseParasite"/>
        </authorList>
    </citation>
    <scope>IDENTIFICATION</scope>
</reference>
<dbReference type="GO" id="GO:0005634">
    <property type="term" value="C:nucleus"/>
    <property type="evidence" value="ECO:0007669"/>
    <property type="project" value="UniProtKB-SubCell"/>
</dbReference>
<name>A0A0N4UBZ0_DRAME</name>
<evidence type="ECO:0000256" key="1">
    <source>
        <dbReference type="ARBA" id="ARBA00004123"/>
    </source>
</evidence>
<dbReference type="InterPro" id="IPR042487">
    <property type="entry name" value="RuvBL1/2_DNA/RNA_bd_dom"/>
</dbReference>
<dbReference type="InterPro" id="IPR003593">
    <property type="entry name" value="AAA+_ATPase"/>
</dbReference>
<dbReference type="Proteomes" id="UP000274756">
    <property type="component" value="Unassembled WGS sequence"/>
</dbReference>
<evidence type="ECO:0000256" key="12">
    <source>
        <dbReference type="RuleBase" id="RU363048"/>
    </source>
</evidence>
<organism evidence="15 17">
    <name type="scientific">Dracunculus medinensis</name>
    <name type="common">Guinea worm</name>
    <dbReference type="NCBI Taxonomy" id="318479"/>
    <lineage>
        <taxon>Eukaryota</taxon>
        <taxon>Metazoa</taxon>
        <taxon>Ecdysozoa</taxon>
        <taxon>Nematoda</taxon>
        <taxon>Chromadorea</taxon>
        <taxon>Rhabditida</taxon>
        <taxon>Spirurina</taxon>
        <taxon>Dracunculoidea</taxon>
        <taxon>Dracunculidae</taxon>
        <taxon>Dracunculus</taxon>
    </lineage>
</organism>
<evidence type="ECO:0000313" key="17">
    <source>
        <dbReference type="WBParaSite" id="DME_0000475101-mRNA-1"/>
    </source>
</evidence>
<dbReference type="GO" id="GO:0016787">
    <property type="term" value="F:hydrolase activity"/>
    <property type="evidence" value="ECO:0007669"/>
    <property type="project" value="UniProtKB-KW"/>
</dbReference>
<keyword evidence="11 12" id="KW-0539">Nucleus</keyword>
<dbReference type="OrthoDB" id="10060499at2759"/>
<feature type="domain" description="AAA+ ATPase" evidence="13">
    <location>
        <begin position="67"/>
        <end position="359"/>
    </location>
</feature>
<keyword evidence="3 12" id="KW-0547">Nucleotide-binding</keyword>
<keyword evidence="9 12" id="KW-0804">Transcription</keyword>
<dbReference type="InterPro" id="IPR041048">
    <property type="entry name" value="RuvB-like_C"/>
</dbReference>
<dbReference type="InterPro" id="IPR027238">
    <property type="entry name" value="RuvB-like"/>
</dbReference>
<evidence type="ECO:0000256" key="8">
    <source>
        <dbReference type="ARBA" id="ARBA00023015"/>
    </source>
</evidence>
<keyword evidence="8 12" id="KW-0805">Transcription regulation</keyword>
<dbReference type="FunFam" id="1.10.8.60:FF:000010">
    <property type="entry name" value="RuvB-like helicase"/>
    <property type="match status" value="1"/>
</dbReference>
<evidence type="ECO:0000256" key="9">
    <source>
        <dbReference type="ARBA" id="ARBA00023163"/>
    </source>
</evidence>
<evidence type="ECO:0000313" key="14">
    <source>
        <dbReference type="EMBL" id="VDN58661.1"/>
    </source>
</evidence>
<keyword evidence="10" id="KW-0234">DNA repair</keyword>
<dbReference type="InterPro" id="IPR010339">
    <property type="entry name" value="TIP49_P-loop"/>
</dbReference>
<evidence type="ECO:0000259" key="13">
    <source>
        <dbReference type="SMART" id="SM00382"/>
    </source>
</evidence>
<sequence length="451" mass="50092">MATTTIDGISIHEVLKMERIGAHSHIRGLGLSSNLEPSRIADGLVGQLEARKAAGLIVKMIQDGKISGRAVLITGEPGTGKTAIAMGISKALGEDAPFVTISASEVFSMDMSKTEALMQAFRKAVGVRIKEETEVLEGEVVSIEIDRPATGGGAKIGRLTMKTTDMETIYDLGNKMIESCIKQKVSAGDVVQIDKASGRITKIGRAFSRSQDYDAMGPQIRFVRCPDGEIQKRKETVHTVALHEIDVINSRTQGFLALFSGDIGEIKNEVREQINKKVVEWREENKAEVVPGVLFIDEVHMLDLECFSFLNRAIEADLSPILVMATNRGHEYIRGTQLVSPHGIPLDLLDRSLIVRTHPYSEKDLEDILRIRSCEESVEIEADALSILTMLAMKTSLRYAMQLISTGNILRERRRGDKVTPDDLKKVYTLFIDQKRSEKFLKDFQNYFIND</sequence>
<dbReference type="AlphaFoldDB" id="A0A0N4UBZ0"/>
<dbReference type="GO" id="GO:0010557">
    <property type="term" value="P:positive regulation of macromolecule biosynthetic process"/>
    <property type="evidence" value="ECO:0007669"/>
    <property type="project" value="UniProtKB-ARBA"/>
</dbReference>
<dbReference type="GO" id="GO:0005524">
    <property type="term" value="F:ATP binding"/>
    <property type="evidence" value="ECO:0007669"/>
    <property type="project" value="UniProtKB-KW"/>
</dbReference>
<keyword evidence="6 12" id="KW-0347">Helicase</keyword>
<dbReference type="Pfam" id="PF17856">
    <property type="entry name" value="TIP49_C"/>
    <property type="match status" value="1"/>
</dbReference>
<dbReference type="EC" id="3.6.4.12" evidence="12"/>
<dbReference type="WBParaSite" id="DME_0000475101-mRNA-1">
    <property type="protein sequence ID" value="DME_0000475101-mRNA-1"/>
    <property type="gene ID" value="DME_0000475101"/>
</dbReference>
<evidence type="ECO:0000313" key="16">
    <source>
        <dbReference type="Proteomes" id="UP000274756"/>
    </source>
</evidence>
<dbReference type="Gene3D" id="1.10.8.60">
    <property type="match status" value="1"/>
</dbReference>
<dbReference type="EMBL" id="UYYG01001170">
    <property type="protein sequence ID" value="VDN58661.1"/>
    <property type="molecule type" value="Genomic_DNA"/>
</dbReference>
<evidence type="ECO:0000256" key="5">
    <source>
        <dbReference type="ARBA" id="ARBA00022801"/>
    </source>
</evidence>
<evidence type="ECO:0000313" key="15">
    <source>
        <dbReference type="Proteomes" id="UP000038040"/>
    </source>
</evidence>
<dbReference type="GO" id="GO:0003678">
    <property type="term" value="F:DNA helicase activity"/>
    <property type="evidence" value="ECO:0007669"/>
    <property type="project" value="UniProtKB-EC"/>
</dbReference>
<protein>
    <recommendedName>
        <fullName evidence="12">RuvB-like helicase</fullName>
        <ecNumber evidence="12">3.6.4.12</ecNumber>
    </recommendedName>
</protein>
<comment type="similarity">
    <text evidence="2 12">Belongs to the RuvB family.</text>
</comment>
<proteinExistence type="inferred from homology"/>
<evidence type="ECO:0000256" key="6">
    <source>
        <dbReference type="ARBA" id="ARBA00022806"/>
    </source>
</evidence>
<comment type="catalytic activity">
    <reaction evidence="12">
        <text>ATP + H2O = ADP + phosphate + H(+)</text>
        <dbReference type="Rhea" id="RHEA:13065"/>
        <dbReference type="ChEBI" id="CHEBI:15377"/>
        <dbReference type="ChEBI" id="CHEBI:15378"/>
        <dbReference type="ChEBI" id="CHEBI:30616"/>
        <dbReference type="ChEBI" id="CHEBI:43474"/>
        <dbReference type="ChEBI" id="CHEBI:456216"/>
        <dbReference type="EC" id="3.6.4.12"/>
    </reaction>
</comment>
<dbReference type="InterPro" id="IPR027417">
    <property type="entry name" value="P-loop_NTPase"/>
</dbReference>
<dbReference type="PANTHER" id="PTHR11093">
    <property type="entry name" value="RUVB-RELATED REPTIN AND PONTIN"/>
    <property type="match status" value="1"/>
</dbReference>
<evidence type="ECO:0000256" key="7">
    <source>
        <dbReference type="ARBA" id="ARBA00022840"/>
    </source>
</evidence>
<evidence type="ECO:0000256" key="11">
    <source>
        <dbReference type="ARBA" id="ARBA00023242"/>
    </source>
</evidence>
<evidence type="ECO:0000256" key="10">
    <source>
        <dbReference type="ARBA" id="ARBA00023204"/>
    </source>
</evidence>
<evidence type="ECO:0000256" key="3">
    <source>
        <dbReference type="ARBA" id="ARBA00022741"/>
    </source>
</evidence>
<keyword evidence="4" id="KW-0227">DNA damage</keyword>
<reference evidence="14 16" key="2">
    <citation type="submission" date="2018-11" db="EMBL/GenBank/DDBJ databases">
        <authorList>
            <consortium name="Pathogen Informatics"/>
        </authorList>
    </citation>
    <scope>NUCLEOTIDE SEQUENCE [LARGE SCALE GENOMIC DNA]</scope>
</reference>
<dbReference type="FunFam" id="2.40.50.360:FF:000002">
    <property type="entry name" value="RuvB-like helicase"/>
    <property type="match status" value="1"/>
</dbReference>
<comment type="subcellular location">
    <subcellularLocation>
        <location evidence="1">Nucleus</location>
    </subcellularLocation>
</comment>
<keyword evidence="5 12" id="KW-0378">Hydrolase</keyword>
<dbReference type="SMART" id="SM00382">
    <property type="entry name" value="AAA"/>
    <property type="match status" value="1"/>
</dbReference>
<dbReference type="STRING" id="318479.A0A0N4UBZ0"/>
<dbReference type="Gene3D" id="3.40.50.300">
    <property type="entry name" value="P-loop containing nucleotide triphosphate hydrolases"/>
    <property type="match status" value="1"/>
</dbReference>
<accession>A0A0N4UBZ0</accession>
<dbReference type="SUPFAM" id="SSF52540">
    <property type="entry name" value="P-loop containing nucleoside triphosphate hydrolases"/>
    <property type="match status" value="1"/>
</dbReference>